<dbReference type="AlphaFoldDB" id="A0A252F5H2"/>
<evidence type="ECO:0000313" key="4">
    <source>
        <dbReference type="EMBL" id="OUM21015.1"/>
    </source>
</evidence>
<feature type="region of interest" description="Disordered" evidence="2">
    <location>
        <begin position="1"/>
        <end position="31"/>
    </location>
</feature>
<dbReference type="Pfam" id="PF04977">
    <property type="entry name" value="DivIC"/>
    <property type="match status" value="1"/>
</dbReference>
<keyword evidence="3" id="KW-0472">Membrane</keyword>
<evidence type="ECO:0000256" key="3">
    <source>
        <dbReference type="SAM" id="Phobius"/>
    </source>
</evidence>
<keyword evidence="3" id="KW-0812">Transmembrane</keyword>
<dbReference type="RefSeq" id="WP_087018510.1">
    <property type="nucleotide sequence ID" value="NZ_CP178353.1"/>
</dbReference>
<proteinExistence type="predicted"/>
<feature type="compositionally biased region" description="Gly residues" evidence="2">
    <location>
        <begin position="1"/>
        <end position="11"/>
    </location>
</feature>
<protein>
    <recommendedName>
        <fullName evidence="6">Cell division protein FtsL</fullName>
    </recommendedName>
</protein>
<dbReference type="InterPro" id="IPR007060">
    <property type="entry name" value="FtsL/DivIC"/>
</dbReference>
<sequence length="159" mass="17879">MREYSGRGGATAGAVQDKNISASRRKRERQRALRRRRRIHMLAMGLIGVICAFIAVTTVSCYVQMTELKGQVEQKQATLAQLNSEYVSLNAKKENSVDLDEVEDYAKNVLGLVKMDRSQEEYLELQKTDQVEVNEASSGVDKLVSSFVKSFNAILSFLR</sequence>
<accession>A0A252F5H2</accession>
<keyword evidence="1" id="KW-0175">Coiled coil</keyword>
<keyword evidence="5" id="KW-1185">Reference proteome</keyword>
<gene>
    <name evidence="4" type="ORF">CBW42_05385</name>
</gene>
<evidence type="ECO:0008006" key="6">
    <source>
        <dbReference type="Google" id="ProtNLM"/>
    </source>
</evidence>
<name>A0A252F5H2_9FIRM</name>
<dbReference type="Proteomes" id="UP000194903">
    <property type="component" value="Unassembled WGS sequence"/>
</dbReference>
<evidence type="ECO:0000313" key="5">
    <source>
        <dbReference type="Proteomes" id="UP000194903"/>
    </source>
</evidence>
<feature type="transmembrane region" description="Helical" evidence="3">
    <location>
        <begin position="39"/>
        <end position="65"/>
    </location>
</feature>
<dbReference type="OrthoDB" id="1823124at2"/>
<feature type="coiled-coil region" evidence="1">
    <location>
        <begin position="65"/>
        <end position="92"/>
    </location>
</feature>
<organism evidence="4 5">
    <name type="scientific">Butyricicoccus porcorum</name>
    <dbReference type="NCBI Taxonomy" id="1945634"/>
    <lineage>
        <taxon>Bacteria</taxon>
        <taxon>Bacillati</taxon>
        <taxon>Bacillota</taxon>
        <taxon>Clostridia</taxon>
        <taxon>Eubacteriales</taxon>
        <taxon>Butyricicoccaceae</taxon>
        <taxon>Butyricicoccus</taxon>
    </lineage>
</organism>
<evidence type="ECO:0000256" key="1">
    <source>
        <dbReference type="SAM" id="Coils"/>
    </source>
</evidence>
<keyword evidence="3" id="KW-1133">Transmembrane helix</keyword>
<evidence type="ECO:0000256" key="2">
    <source>
        <dbReference type="SAM" id="MobiDB-lite"/>
    </source>
</evidence>
<reference evidence="4 5" key="1">
    <citation type="submission" date="2017-05" db="EMBL/GenBank/DDBJ databases">
        <title>Butyricicoccus porcorum sp. nov. a butyrate-producing bacterium from the swine intestinal tract.</title>
        <authorList>
            <person name="Trachsel J."/>
            <person name="Humphrey S."/>
            <person name="Allen H.K."/>
        </authorList>
    </citation>
    <scope>NUCLEOTIDE SEQUENCE [LARGE SCALE GENOMIC DNA]</scope>
    <source>
        <strain evidence="4">BB10</strain>
    </source>
</reference>
<comment type="caution">
    <text evidence="4">The sequence shown here is derived from an EMBL/GenBank/DDBJ whole genome shotgun (WGS) entry which is preliminary data.</text>
</comment>
<dbReference type="EMBL" id="NHOC01000004">
    <property type="protein sequence ID" value="OUM21015.1"/>
    <property type="molecule type" value="Genomic_DNA"/>
</dbReference>